<reference evidence="2 3" key="1">
    <citation type="submission" date="2021-12" db="EMBL/GenBank/DDBJ databases">
        <title>Genome sequencing of bacteria with rrn-lacking chromosome and rrn-plasmid.</title>
        <authorList>
            <person name="Anda M."/>
            <person name="Iwasaki W."/>
        </authorList>
    </citation>
    <scope>NUCLEOTIDE SEQUENCE [LARGE SCALE GENOMIC DNA]</scope>
    <source>
        <strain evidence="2 3">NBRC 101262</strain>
        <plasmid evidence="2 3">pPP1</plasmid>
    </source>
</reference>
<feature type="transmembrane region" description="Helical" evidence="1">
    <location>
        <begin position="84"/>
        <end position="102"/>
    </location>
</feature>
<feature type="transmembrane region" description="Helical" evidence="1">
    <location>
        <begin position="123"/>
        <end position="142"/>
    </location>
</feature>
<evidence type="ECO:0000313" key="3">
    <source>
        <dbReference type="Proteomes" id="UP001354989"/>
    </source>
</evidence>
<proteinExistence type="predicted"/>
<evidence type="ECO:0000313" key="2">
    <source>
        <dbReference type="EMBL" id="BDD00576.1"/>
    </source>
</evidence>
<keyword evidence="1" id="KW-0472">Membrane</keyword>
<keyword evidence="3" id="KW-1185">Reference proteome</keyword>
<name>A0ABM7VHX4_9BACT</name>
<dbReference type="EMBL" id="AP025293">
    <property type="protein sequence ID" value="BDD00576.1"/>
    <property type="molecule type" value="Genomic_DNA"/>
</dbReference>
<gene>
    <name evidence="2" type="ORF">PEPS_28560</name>
</gene>
<protein>
    <recommendedName>
        <fullName evidence="4">MAPEG family protein</fullName>
    </recommendedName>
</protein>
<sequence length="143" mass="16246">MTVLTITLGVFLIFETLNIILLYFFPGSTKGNALGVFKAYEASKQHPELHRLIRYLINWVAGTKLIFVVLLLVILIAGDSELKLLSMAALIITITTFFWRMYPMIRQMDRQHQLTIRGYSVTLGRMIGLLIAGFALALWLSIQ</sequence>
<keyword evidence="2" id="KW-0614">Plasmid</keyword>
<feature type="transmembrane region" description="Helical" evidence="1">
    <location>
        <begin position="6"/>
        <end position="25"/>
    </location>
</feature>
<evidence type="ECO:0008006" key="4">
    <source>
        <dbReference type="Google" id="ProtNLM"/>
    </source>
</evidence>
<accession>A0ABM7VHX4</accession>
<geneLocation type="plasmid" evidence="2 3">
    <name>pPP1</name>
</geneLocation>
<feature type="transmembrane region" description="Helical" evidence="1">
    <location>
        <begin position="55"/>
        <end position="78"/>
    </location>
</feature>
<dbReference type="RefSeq" id="WP_338398415.1">
    <property type="nucleotide sequence ID" value="NZ_AP025293.1"/>
</dbReference>
<evidence type="ECO:0000256" key="1">
    <source>
        <dbReference type="SAM" id="Phobius"/>
    </source>
</evidence>
<keyword evidence="1" id="KW-1133">Transmembrane helix</keyword>
<organism evidence="2 3">
    <name type="scientific">Persicobacter psychrovividus</name>
    <dbReference type="NCBI Taxonomy" id="387638"/>
    <lineage>
        <taxon>Bacteria</taxon>
        <taxon>Pseudomonadati</taxon>
        <taxon>Bacteroidota</taxon>
        <taxon>Cytophagia</taxon>
        <taxon>Cytophagales</taxon>
        <taxon>Persicobacteraceae</taxon>
        <taxon>Persicobacter</taxon>
    </lineage>
</organism>
<keyword evidence="1" id="KW-0812">Transmembrane</keyword>
<dbReference type="Proteomes" id="UP001354989">
    <property type="component" value="Plasmid pPP1"/>
</dbReference>